<evidence type="ECO:0000313" key="1">
    <source>
        <dbReference type="EMBL" id="ACT50724.1"/>
    </source>
</evidence>
<sequence length="401" mass="45011">MKNYQDTETGGIWAFEGDYDPFSAGNRNIPKTLTALVQPKPDESHVWYQGRWIKQEDAPPGYTPPISSVPSYNPAWMVHMRPYTAVHRGATSGLVITLEQINSNSYDGSKLAEVVTTLPLNNTTGLSALVSYDGTIAIPQCTDYPSKVEGVRKLNEILCSILLGGIHAEVLHAEELIIGALLEKTKLANYTPSLHASLRSNWAGPNDRLLLLMPSRVLMVEELHSAYTEGHKVLQTLDNFTPFFLLSGYTSMVYRNNSDALSNLWIVVEQLTEHLWVTKYMKHRSSFPDFVTKAYSEFKRTNSLGRISTKHELLYLSNVLSAECHEVLNIVRGERNDLAHRGIVPSSKLIEDLWSVLPELLEVCSGIESIGLRRLYGGVVENWGVPHRTNFDEWMELAGRL</sequence>
<proteinExistence type="predicted"/>
<dbReference type="RefSeq" id="WP_015830164.1">
    <property type="nucleotide sequence ID" value="NC_012969.1"/>
</dbReference>
<keyword evidence="2" id="KW-1185">Reference proteome</keyword>
<organism evidence="1 2">
    <name type="scientific">Methylovorus glucosotrophus (strain SIP3-4)</name>
    <dbReference type="NCBI Taxonomy" id="582744"/>
    <lineage>
        <taxon>Bacteria</taxon>
        <taxon>Pseudomonadati</taxon>
        <taxon>Pseudomonadota</taxon>
        <taxon>Betaproteobacteria</taxon>
        <taxon>Nitrosomonadales</taxon>
        <taxon>Methylophilaceae</taxon>
        <taxon>Methylovorus</taxon>
    </lineage>
</organism>
<dbReference type="OrthoDB" id="5365924at2"/>
<dbReference type="eggNOG" id="ENOG5031YND">
    <property type="taxonomic scope" value="Bacteria"/>
</dbReference>
<name>C6XDU9_METGS</name>
<dbReference type="AlphaFoldDB" id="C6XDU9"/>
<evidence type="ECO:0000313" key="2">
    <source>
        <dbReference type="Proteomes" id="UP000002743"/>
    </source>
</evidence>
<protein>
    <recommendedName>
        <fullName evidence="3">ApeA N-terminal domain-containing protein</fullName>
    </recommendedName>
</protein>
<gene>
    <name evidence="1" type="ordered locus">Msip34_1479</name>
</gene>
<dbReference type="Proteomes" id="UP000002743">
    <property type="component" value="Chromosome"/>
</dbReference>
<dbReference type="EMBL" id="CP001674">
    <property type="protein sequence ID" value="ACT50724.1"/>
    <property type="molecule type" value="Genomic_DNA"/>
</dbReference>
<accession>C6XDU9</accession>
<dbReference type="HOGENOM" id="CLU_686628_0_0_4"/>
<reference evidence="2" key="1">
    <citation type="submission" date="2009-07" db="EMBL/GenBank/DDBJ databases">
        <title>Complete sequence of chromosome of Methylovorus sp. SIP3-4.</title>
        <authorList>
            <person name="Lucas S."/>
            <person name="Copeland A."/>
            <person name="Lapidus A."/>
            <person name="Glavina del Rio T."/>
            <person name="Tice H."/>
            <person name="Bruce D."/>
            <person name="Goodwin L."/>
            <person name="Pitluck S."/>
            <person name="Clum A."/>
            <person name="Larimer F."/>
            <person name="Land M."/>
            <person name="Hauser L."/>
            <person name="Kyrpides N."/>
            <person name="Mikhailova N."/>
            <person name="Kayluzhnaya M."/>
            <person name="Chistoserdova L."/>
        </authorList>
    </citation>
    <scope>NUCLEOTIDE SEQUENCE [LARGE SCALE GENOMIC DNA]</scope>
    <source>
        <strain evidence="2">SIP3-4</strain>
    </source>
</reference>
<evidence type="ECO:0008006" key="3">
    <source>
        <dbReference type="Google" id="ProtNLM"/>
    </source>
</evidence>
<dbReference type="KEGG" id="mei:Msip34_1479"/>
<reference evidence="1 2" key="2">
    <citation type="journal article" date="2011" name="J. Bacteriol.">
        <title>Genomes of three methylotrophs from a single niche uncover genetic and metabolic divergence of Methylophilaceae.</title>
        <authorList>
            <person name="Lapidus A."/>
            <person name="Clum A."/>
            <person name="Labutti K."/>
            <person name="Kaluzhnaya M.G."/>
            <person name="Lim S."/>
            <person name="Beck D.A."/>
            <person name="Glavina Del Rio T."/>
            <person name="Nolan M."/>
            <person name="Mavromatis K."/>
            <person name="Huntemann M."/>
            <person name="Lucas S."/>
            <person name="Lidstrom M.E."/>
            <person name="Ivanova N."/>
            <person name="Chistoserdova L."/>
        </authorList>
    </citation>
    <scope>NUCLEOTIDE SEQUENCE [LARGE SCALE GENOMIC DNA]</scope>
    <source>
        <strain evidence="1 2">SIP3-4</strain>
    </source>
</reference>